<dbReference type="AlphaFoldDB" id="A0A8J2J2X2"/>
<evidence type="ECO:0000313" key="2">
    <source>
        <dbReference type="EMBL" id="CAG7657933.1"/>
    </source>
</evidence>
<proteinExistence type="predicted"/>
<dbReference type="EMBL" id="CAJVCH010005464">
    <property type="protein sequence ID" value="CAG7657933.1"/>
    <property type="molecule type" value="Genomic_DNA"/>
</dbReference>
<comment type="caution">
    <text evidence="2">The sequence shown here is derived from an EMBL/GenBank/DDBJ whole genome shotgun (WGS) entry which is preliminary data.</text>
</comment>
<protein>
    <submittedName>
        <fullName evidence="2">Uncharacterized protein</fullName>
    </submittedName>
</protein>
<evidence type="ECO:0000313" key="3">
    <source>
        <dbReference type="Proteomes" id="UP000708208"/>
    </source>
</evidence>
<name>A0A8J2J2X2_9HEXA</name>
<sequence>VGDNGVLGLNPLELLRESRVDFFNELGGEKLVRAGERSVDGLEQVDDLTGLLLLNPLSSGKRTIELGQAVDDRVDERVNGTAALEPGGHGELLPKGSVGVCAVDEERDGSSTD</sequence>
<dbReference type="Proteomes" id="UP000708208">
    <property type="component" value="Unassembled WGS sequence"/>
</dbReference>
<keyword evidence="3" id="KW-1185">Reference proteome</keyword>
<organism evidence="2 3">
    <name type="scientific">Allacma fusca</name>
    <dbReference type="NCBI Taxonomy" id="39272"/>
    <lineage>
        <taxon>Eukaryota</taxon>
        <taxon>Metazoa</taxon>
        <taxon>Ecdysozoa</taxon>
        <taxon>Arthropoda</taxon>
        <taxon>Hexapoda</taxon>
        <taxon>Collembola</taxon>
        <taxon>Symphypleona</taxon>
        <taxon>Sminthuridae</taxon>
        <taxon>Allacma</taxon>
    </lineage>
</organism>
<reference evidence="2" key="1">
    <citation type="submission" date="2021-06" db="EMBL/GenBank/DDBJ databases">
        <authorList>
            <person name="Hodson N. C."/>
            <person name="Mongue J. A."/>
            <person name="Jaron S. K."/>
        </authorList>
    </citation>
    <scope>NUCLEOTIDE SEQUENCE</scope>
</reference>
<gene>
    <name evidence="2" type="ORF">AFUS01_LOCUS1000</name>
</gene>
<feature type="region of interest" description="Disordered" evidence="1">
    <location>
        <begin position="83"/>
        <end position="113"/>
    </location>
</feature>
<evidence type="ECO:0000256" key="1">
    <source>
        <dbReference type="SAM" id="MobiDB-lite"/>
    </source>
</evidence>
<feature type="non-terminal residue" evidence="2">
    <location>
        <position position="1"/>
    </location>
</feature>
<accession>A0A8J2J2X2</accession>